<accession>A0ABV7AC58</accession>
<keyword evidence="4" id="KW-1185">Reference proteome</keyword>
<protein>
    <submittedName>
        <fullName evidence="3">DUF5368 family protein</fullName>
    </submittedName>
</protein>
<sequence>RSRLDERPVAGQTHSHFSDIGGPVDVIALLGIAALGAVARQFWSMRPNPWRARRPRDPSPAPASWTEPHLPGRSSQHVATFRHENGDQWPAFGAKP</sequence>
<evidence type="ECO:0000256" key="1">
    <source>
        <dbReference type="SAM" id="MobiDB-lite"/>
    </source>
</evidence>
<gene>
    <name evidence="3" type="ORF">ACFOES_02240</name>
</gene>
<organism evidence="3 4">
    <name type="scientific">Acidimangrovimonas pyrenivorans</name>
    <dbReference type="NCBI Taxonomy" id="2030798"/>
    <lineage>
        <taxon>Bacteria</taxon>
        <taxon>Pseudomonadati</taxon>
        <taxon>Pseudomonadota</taxon>
        <taxon>Alphaproteobacteria</taxon>
        <taxon>Rhodobacterales</taxon>
        <taxon>Paracoccaceae</taxon>
        <taxon>Acidimangrovimonas</taxon>
    </lineage>
</organism>
<feature type="transmembrane region" description="Helical" evidence="2">
    <location>
        <begin position="20"/>
        <end position="43"/>
    </location>
</feature>
<keyword evidence="2" id="KW-0812">Transmembrane</keyword>
<name>A0ABV7AC58_9RHOB</name>
<evidence type="ECO:0000313" key="3">
    <source>
        <dbReference type="EMBL" id="MFC2966901.1"/>
    </source>
</evidence>
<dbReference type="Pfam" id="PF17336">
    <property type="entry name" value="DUF5368"/>
    <property type="match status" value="1"/>
</dbReference>
<dbReference type="Proteomes" id="UP001595443">
    <property type="component" value="Unassembled WGS sequence"/>
</dbReference>
<comment type="caution">
    <text evidence="3">The sequence shown here is derived from an EMBL/GenBank/DDBJ whole genome shotgun (WGS) entry which is preliminary data.</text>
</comment>
<feature type="region of interest" description="Disordered" evidence="1">
    <location>
        <begin position="46"/>
        <end position="96"/>
    </location>
</feature>
<keyword evidence="2" id="KW-1133">Transmembrane helix</keyword>
<feature type="non-terminal residue" evidence="3">
    <location>
        <position position="1"/>
    </location>
</feature>
<evidence type="ECO:0000313" key="4">
    <source>
        <dbReference type="Proteomes" id="UP001595443"/>
    </source>
</evidence>
<evidence type="ECO:0000256" key="2">
    <source>
        <dbReference type="SAM" id="Phobius"/>
    </source>
</evidence>
<dbReference type="EMBL" id="JBHRSK010000003">
    <property type="protein sequence ID" value="MFC2966901.1"/>
    <property type="molecule type" value="Genomic_DNA"/>
</dbReference>
<proteinExistence type="predicted"/>
<reference evidence="4" key="1">
    <citation type="journal article" date="2019" name="Int. J. Syst. Evol. Microbiol.">
        <title>The Global Catalogue of Microorganisms (GCM) 10K type strain sequencing project: providing services to taxonomists for standard genome sequencing and annotation.</title>
        <authorList>
            <consortium name="The Broad Institute Genomics Platform"/>
            <consortium name="The Broad Institute Genome Sequencing Center for Infectious Disease"/>
            <person name="Wu L."/>
            <person name="Ma J."/>
        </authorList>
    </citation>
    <scope>NUCLEOTIDE SEQUENCE [LARGE SCALE GENOMIC DNA]</scope>
    <source>
        <strain evidence="4">KCTC 62192</strain>
    </source>
</reference>
<keyword evidence="2" id="KW-0472">Membrane</keyword>
<dbReference type="RefSeq" id="WP_377831532.1">
    <property type="nucleotide sequence ID" value="NZ_JBHRSK010000003.1"/>
</dbReference>
<dbReference type="InterPro" id="IPR035308">
    <property type="entry name" value="DUF5368"/>
</dbReference>